<dbReference type="PANTHER" id="PTHR30632:SF0">
    <property type="entry name" value="SULFATE-BINDING PROTEIN"/>
    <property type="match status" value="1"/>
</dbReference>
<dbReference type="PROSITE" id="PS51257">
    <property type="entry name" value="PROKAR_LIPOPROTEIN"/>
    <property type="match status" value="1"/>
</dbReference>
<feature type="binding site" evidence="5">
    <location>
        <position position="60"/>
    </location>
    <ligand>
        <name>molybdate</name>
        <dbReference type="ChEBI" id="CHEBI:36264"/>
    </ligand>
</feature>
<evidence type="ECO:0000256" key="3">
    <source>
        <dbReference type="ARBA" id="ARBA00022723"/>
    </source>
</evidence>
<dbReference type="NCBIfam" id="TIGR01256">
    <property type="entry name" value="modA"/>
    <property type="match status" value="1"/>
</dbReference>
<evidence type="ECO:0000256" key="5">
    <source>
        <dbReference type="PIRSR" id="PIRSR004846-1"/>
    </source>
</evidence>
<dbReference type="AlphaFoldDB" id="A0A385TIV2"/>
<evidence type="ECO:0000256" key="1">
    <source>
        <dbReference type="ARBA" id="ARBA00009175"/>
    </source>
</evidence>
<reference evidence="7 8" key="1">
    <citation type="submission" date="2018-09" db="EMBL/GenBank/DDBJ databases">
        <title>Genome Sequence of Paenibacillus lautus Strain E7593-69, Azo Dye-Degrading Bacteria, Isolated from Commercial Tattoo Inks.</title>
        <authorList>
            <person name="Nho S.W."/>
            <person name="Kim S.-J."/>
            <person name="Kweon O."/>
            <person name="Cerniglia C.E."/>
        </authorList>
    </citation>
    <scope>NUCLEOTIDE SEQUENCE [LARGE SCALE GENOMIC DNA]</scope>
    <source>
        <strain evidence="7 8">E7593-69</strain>
    </source>
</reference>
<dbReference type="PANTHER" id="PTHR30632">
    <property type="entry name" value="MOLYBDATE-BINDING PERIPLASMIC PROTEIN"/>
    <property type="match status" value="1"/>
</dbReference>
<dbReference type="RefSeq" id="WP_119846687.1">
    <property type="nucleotide sequence ID" value="NZ_CP032412.1"/>
</dbReference>
<gene>
    <name evidence="7" type="primary">modA</name>
    <name evidence="7" type="ORF">D5F53_04440</name>
</gene>
<proteinExistence type="inferred from homology"/>
<keyword evidence="2 5" id="KW-0500">Molybdenum</keyword>
<evidence type="ECO:0000313" key="8">
    <source>
        <dbReference type="Proteomes" id="UP000266552"/>
    </source>
</evidence>
<dbReference type="EMBL" id="CP032412">
    <property type="protein sequence ID" value="AYB42574.1"/>
    <property type="molecule type" value="Genomic_DNA"/>
</dbReference>
<keyword evidence="4 6" id="KW-0732">Signal</keyword>
<organism evidence="7 8">
    <name type="scientific">Paenibacillus lautus</name>
    <name type="common">Bacillus lautus</name>
    <dbReference type="NCBI Taxonomy" id="1401"/>
    <lineage>
        <taxon>Bacteria</taxon>
        <taxon>Bacillati</taxon>
        <taxon>Bacillota</taxon>
        <taxon>Bacilli</taxon>
        <taxon>Bacillales</taxon>
        <taxon>Paenibacillaceae</taxon>
        <taxon>Paenibacillus</taxon>
    </lineage>
</organism>
<dbReference type="GO" id="GO:0015689">
    <property type="term" value="P:molybdate ion transport"/>
    <property type="evidence" value="ECO:0007669"/>
    <property type="project" value="InterPro"/>
</dbReference>
<keyword evidence="3 5" id="KW-0479">Metal-binding</keyword>
<dbReference type="GO" id="GO:1901359">
    <property type="term" value="F:tungstate binding"/>
    <property type="evidence" value="ECO:0007669"/>
    <property type="project" value="UniProtKB-ARBA"/>
</dbReference>
<feature type="binding site" evidence="5">
    <location>
        <position position="169"/>
    </location>
    <ligand>
        <name>molybdate</name>
        <dbReference type="ChEBI" id="CHEBI:36264"/>
    </ligand>
</feature>
<dbReference type="Pfam" id="PF13531">
    <property type="entry name" value="SBP_bac_11"/>
    <property type="match status" value="1"/>
</dbReference>
<feature type="binding site" evidence="5">
    <location>
        <position position="196"/>
    </location>
    <ligand>
        <name>molybdate</name>
        <dbReference type="ChEBI" id="CHEBI:36264"/>
    </ligand>
</feature>
<evidence type="ECO:0000256" key="2">
    <source>
        <dbReference type="ARBA" id="ARBA00022505"/>
    </source>
</evidence>
<feature type="signal peptide" evidence="6">
    <location>
        <begin position="1"/>
        <end position="29"/>
    </location>
</feature>
<sequence>MRRRFMFGGKRALAGMLLGSLMLLLAACASDPAPSTESSGQPLPSSAEKKVEVIVSAAASLKTSLEESGRRFEAEFPNVTLRFNFGGSGSLGQQLEQGAPVDLFVSAATEPMDRVVEKGIVQSDAVQLMFRNALVLIEPAGEQNVKQLSDLLKPDVRVLAVGQPDTVPAGEYAKEALQHEGLWEEVESKAVYAKDVTQVLAYVESGNADAGFVYKTDLKNSAKAVLALEVDPDKHQPIEYPAAVPADAKHPQEAKALLEFMRKPEIRDIFTEAGFEVVEASP</sequence>
<evidence type="ECO:0000256" key="4">
    <source>
        <dbReference type="ARBA" id="ARBA00022729"/>
    </source>
</evidence>
<dbReference type="GO" id="GO:0046872">
    <property type="term" value="F:metal ion binding"/>
    <property type="evidence" value="ECO:0007669"/>
    <property type="project" value="UniProtKB-KW"/>
</dbReference>
<dbReference type="KEGG" id="plw:D5F53_04440"/>
<dbReference type="InterPro" id="IPR005950">
    <property type="entry name" value="ModA"/>
</dbReference>
<comment type="similarity">
    <text evidence="1">Belongs to the bacterial solute-binding protein ModA family.</text>
</comment>
<dbReference type="GO" id="GO:0030973">
    <property type="term" value="F:molybdate ion binding"/>
    <property type="evidence" value="ECO:0007669"/>
    <property type="project" value="UniProtKB-ARBA"/>
</dbReference>
<keyword evidence="8" id="KW-1185">Reference proteome</keyword>
<accession>A0A385TIV2</accession>
<dbReference type="Proteomes" id="UP000266552">
    <property type="component" value="Chromosome"/>
</dbReference>
<evidence type="ECO:0000313" key="7">
    <source>
        <dbReference type="EMBL" id="AYB42574.1"/>
    </source>
</evidence>
<name>A0A385TIV2_PAELA</name>
<dbReference type="Gene3D" id="3.40.190.10">
    <property type="entry name" value="Periplasmic binding protein-like II"/>
    <property type="match status" value="2"/>
</dbReference>
<protein>
    <submittedName>
        <fullName evidence="7">Molybdate ABC transporter substrate-binding protein</fullName>
    </submittedName>
</protein>
<feature type="chain" id="PRO_5017218367" evidence="6">
    <location>
        <begin position="30"/>
        <end position="282"/>
    </location>
</feature>
<dbReference type="PIRSF" id="PIRSF004846">
    <property type="entry name" value="ModA"/>
    <property type="match status" value="1"/>
</dbReference>
<feature type="binding site" evidence="5">
    <location>
        <position position="88"/>
    </location>
    <ligand>
        <name>molybdate</name>
        <dbReference type="ChEBI" id="CHEBI:36264"/>
    </ligand>
</feature>
<dbReference type="InterPro" id="IPR050682">
    <property type="entry name" value="ModA/WtpA"/>
</dbReference>
<dbReference type="SUPFAM" id="SSF53850">
    <property type="entry name" value="Periplasmic binding protein-like II"/>
    <property type="match status" value="1"/>
</dbReference>
<feature type="binding site" evidence="5">
    <location>
        <position position="214"/>
    </location>
    <ligand>
        <name>molybdate</name>
        <dbReference type="ChEBI" id="CHEBI:36264"/>
    </ligand>
</feature>
<dbReference type="FunFam" id="3.40.190.10:FF:000035">
    <property type="entry name" value="Molybdate ABC transporter substrate-binding protein"/>
    <property type="match status" value="1"/>
</dbReference>
<evidence type="ECO:0000256" key="6">
    <source>
        <dbReference type="SAM" id="SignalP"/>
    </source>
</evidence>